<name>A0A1R4K7W0_9ACTN</name>
<dbReference type="EMBL" id="FUKQ01000044">
    <property type="protein sequence ID" value="SJN40215.1"/>
    <property type="molecule type" value="Genomic_DNA"/>
</dbReference>
<evidence type="ECO:0000256" key="1">
    <source>
        <dbReference type="SAM" id="MobiDB-lite"/>
    </source>
</evidence>
<dbReference type="AlphaFoldDB" id="A0A1R4K7W0"/>
<dbReference type="STRING" id="1255658.FM114_12015"/>
<feature type="region of interest" description="Disordered" evidence="1">
    <location>
        <begin position="1"/>
        <end position="24"/>
    </location>
</feature>
<accession>A0A1R4K7W0</accession>
<feature type="compositionally biased region" description="Polar residues" evidence="1">
    <location>
        <begin position="1"/>
        <end position="14"/>
    </location>
</feature>
<evidence type="ECO:0000313" key="3">
    <source>
        <dbReference type="Proteomes" id="UP000188342"/>
    </source>
</evidence>
<reference evidence="2 3" key="1">
    <citation type="submission" date="2017-02" db="EMBL/GenBank/DDBJ databases">
        <authorList>
            <person name="Peterson S.W."/>
        </authorList>
    </citation>
    <scope>NUCLEOTIDE SEQUENCE [LARGE SCALE GENOMIC DNA]</scope>
    <source>
        <strain evidence="2 3">LSP_Lj1</strain>
    </source>
</reference>
<dbReference type="Proteomes" id="UP000188342">
    <property type="component" value="Unassembled WGS sequence"/>
</dbReference>
<dbReference type="EC" id="1.4.7.1" evidence="2"/>
<keyword evidence="2" id="KW-0560">Oxidoreductase</keyword>
<gene>
    <name evidence="2" type="ORF">FM114_12015</name>
</gene>
<evidence type="ECO:0000313" key="2">
    <source>
        <dbReference type="EMBL" id="SJN40215.1"/>
    </source>
</evidence>
<dbReference type="GO" id="GO:0016041">
    <property type="term" value="F:glutamate synthase (ferredoxin) activity"/>
    <property type="evidence" value="ECO:0007669"/>
    <property type="project" value="UniProtKB-EC"/>
</dbReference>
<protein>
    <submittedName>
        <fullName evidence="2">Ferredoxin-dependent glutamate synthase</fullName>
        <ecNumber evidence="2">1.4.7.1</ecNumber>
    </submittedName>
</protein>
<keyword evidence="3" id="KW-1185">Reference proteome</keyword>
<organism evidence="2 3">
    <name type="scientific">Luteococcus japonicus LSP_Lj1</name>
    <dbReference type="NCBI Taxonomy" id="1255658"/>
    <lineage>
        <taxon>Bacteria</taxon>
        <taxon>Bacillati</taxon>
        <taxon>Actinomycetota</taxon>
        <taxon>Actinomycetes</taxon>
        <taxon>Propionibacteriales</taxon>
        <taxon>Propionibacteriaceae</taxon>
        <taxon>Luteococcus</taxon>
    </lineage>
</organism>
<feature type="region of interest" description="Disordered" evidence="1">
    <location>
        <begin position="102"/>
        <end position="129"/>
    </location>
</feature>
<sequence length="129" mass="14235">MPSLPSPWTRTWRTSPGRRCWRSAPSSKAERLARYVQTLRRDLFKVSEAASVDHPGLLGPGDVDIMPGTQGHEGLAQIYGYREGWGVPGAQVVAEITELMRAQPEQPGTHEVVQREPMQNSAQEDAAAE</sequence>
<proteinExistence type="predicted"/>